<dbReference type="Proteomes" id="UP001295684">
    <property type="component" value="Unassembled WGS sequence"/>
</dbReference>
<protein>
    <submittedName>
        <fullName evidence="1">Uncharacterized protein</fullName>
    </submittedName>
</protein>
<accession>A0AAD1UQ56</accession>
<dbReference type="SUPFAM" id="SSF52047">
    <property type="entry name" value="RNI-like"/>
    <property type="match status" value="1"/>
</dbReference>
<gene>
    <name evidence="1" type="ORF">ECRASSUSDP1_LOCUS10131</name>
</gene>
<comment type="caution">
    <text evidence="1">The sequence shown here is derived from an EMBL/GenBank/DDBJ whole genome shotgun (WGS) entry which is preliminary data.</text>
</comment>
<reference evidence="1" key="1">
    <citation type="submission" date="2023-07" db="EMBL/GenBank/DDBJ databases">
        <authorList>
            <consortium name="AG Swart"/>
            <person name="Singh M."/>
            <person name="Singh A."/>
            <person name="Seah K."/>
            <person name="Emmerich C."/>
        </authorList>
    </citation>
    <scope>NUCLEOTIDE SEQUENCE</scope>
    <source>
        <strain evidence="1">DP1</strain>
    </source>
</reference>
<dbReference type="AlphaFoldDB" id="A0AAD1UQ56"/>
<dbReference type="EMBL" id="CAMPGE010009977">
    <property type="protein sequence ID" value="CAI2368835.1"/>
    <property type="molecule type" value="Genomic_DNA"/>
</dbReference>
<organism evidence="1 2">
    <name type="scientific">Euplotes crassus</name>
    <dbReference type="NCBI Taxonomy" id="5936"/>
    <lineage>
        <taxon>Eukaryota</taxon>
        <taxon>Sar</taxon>
        <taxon>Alveolata</taxon>
        <taxon>Ciliophora</taxon>
        <taxon>Intramacronucleata</taxon>
        <taxon>Spirotrichea</taxon>
        <taxon>Hypotrichia</taxon>
        <taxon>Euplotida</taxon>
        <taxon>Euplotidae</taxon>
        <taxon>Moneuplotes</taxon>
    </lineage>
</organism>
<evidence type="ECO:0000313" key="2">
    <source>
        <dbReference type="Proteomes" id="UP001295684"/>
    </source>
</evidence>
<sequence>MKLDRNSLAIIFSYLSLKERIRILLFLCHKTRAEVYSICTTDLLLSHQLYDFSNKKTTDFVQQVVISNLSLVKSIVFDSLDLKNVEYLADLLAEIPQKKLERTETVCFQDIIYQPQEDNENEFNNIQELVKDGINKLTLDIQRITFSNCSGLVCSWVLTFIEIPNLRSIEITSISCSFVELLSKIFKRCSDFESLKIINCKVNNKSKLRLLNSSLAQVLPNLKEFAIINSSIQEFLGETFTELIPRKMDPGLDLMDRKKLSLESLALEDETLSRS</sequence>
<name>A0AAD1UQ56_EUPCR</name>
<proteinExistence type="predicted"/>
<evidence type="ECO:0000313" key="1">
    <source>
        <dbReference type="EMBL" id="CAI2368835.1"/>
    </source>
</evidence>
<keyword evidence="2" id="KW-1185">Reference proteome</keyword>